<comment type="caution">
    <text evidence="1">The sequence shown here is derived from an EMBL/GenBank/DDBJ whole genome shotgun (WGS) entry which is preliminary data.</text>
</comment>
<gene>
    <name evidence="1" type="ORF">DI598_08905</name>
</gene>
<organism evidence="1 2">
    <name type="scientific">Pseudopedobacter saltans</name>
    <dbReference type="NCBI Taxonomy" id="151895"/>
    <lineage>
        <taxon>Bacteria</taxon>
        <taxon>Pseudomonadati</taxon>
        <taxon>Bacteroidota</taxon>
        <taxon>Sphingobacteriia</taxon>
        <taxon>Sphingobacteriales</taxon>
        <taxon>Sphingobacteriaceae</taxon>
        <taxon>Pseudopedobacter</taxon>
    </lineage>
</organism>
<dbReference type="AlphaFoldDB" id="A0A2W5GT59"/>
<proteinExistence type="predicted"/>
<dbReference type="Proteomes" id="UP000249645">
    <property type="component" value="Unassembled WGS sequence"/>
</dbReference>
<evidence type="ECO:0000313" key="1">
    <source>
        <dbReference type="EMBL" id="PZP49006.1"/>
    </source>
</evidence>
<evidence type="ECO:0000313" key="2">
    <source>
        <dbReference type="Proteomes" id="UP000249645"/>
    </source>
</evidence>
<accession>A0A2W5GT59</accession>
<dbReference type="EMBL" id="QFOI01000133">
    <property type="protein sequence ID" value="PZP49006.1"/>
    <property type="molecule type" value="Genomic_DNA"/>
</dbReference>
<name>A0A2W5GT59_9SPHI</name>
<sequence>MTKNRVIKKLQIAFGQIAIKYQEVVEKGMPTWNPEGIKTPKISKGEQYEGLPYLMLDYPRMFSSNDTFAVRSFFWWGNYFSISLLLTGSSQTKLEQYLLNHPSLQTWHLDMSDTPWNHAWSEKQSPKLEDVNKQNYIPKDFFKLSKQIPLTHWQDMERFFEKEFQVLWAAITSYPNV</sequence>
<reference evidence="1 2" key="1">
    <citation type="submission" date="2017-11" db="EMBL/GenBank/DDBJ databases">
        <title>Infants hospitalized years apart are colonized by the same room-sourced microbial strains.</title>
        <authorList>
            <person name="Brooks B."/>
            <person name="Olm M.R."/>
            <person name="Firek B.A."/>
            <person name="Baker R."/>
            <person name="Thomas B.C."/>
            <person name="Morowitz M.J."/>
            <person name="Banfield J.F."/>
        </authorList>
    </citation>
    <scope>NUCLEOTIDE SEQUENCE [LARGE SCALE GENOMIC DNA]</scope>
    <source>
        <strain evidence="1">S2_009_000_R2_76</strain>
    </source>
</reference>
<protein>
    <submittedName>
        <fullName evidence="1">Uncharacterized protein</fullName>
    </submittedName>
</protein>